<keyword evidence="2" id="KW-1185">Reference proteome</keyword>
<gene>
    <name evidence="1" type="ORF">E1963_07305</name>
</gene>
<reference evidence="1 2" key="1">
    <citation type="journal article" date="2016" name="Nat. Microbiol.">
        <title>The Mouse Intestinal Bacterial Collection (miBC) provides host-specific insight into cultured diversity and functional potential of the gut microbiota.</title>
        <authorList>
            <person name="Lagkouvardos I."/>
            <person name="Pukall R."/>
            <person name="Abt B."/>
            <person name="Foesel B.U."/>
            <person name="Meier-Kolthoff J.P."/>
            <person name="Kumar N."/>
            <person name="Bresciani A."/>
            <person name="Martinez I."/>
            <person name="Just S."/>
            <person name="Ziegler C."/>
            <person name="Brugiroux S."/>
            <person name="Garzetti D."/>
            <person name="Wenning M."/>
            <person name="Bui T.P."/>
            <person name="Wang J."/>
            <person name="Hugenholtz F."/>
            <person name="Plugge C.M."/>
            <person name="Peterson D.A."/>
            <person name="Hornef M.W."/>
            <person name="Baines J.F."/>
            <person name="Smidt H."/>
            <person name="Walter J."/>
            <person name="Kristiansen K."/>
            <person name="Nielsen H.B."/>
            <person name="Haller D."/>
            <person name="Overmann J."/>
            <person name="Stecher B."/>
            <person name="Clavel T."/>
        </authorList>
    </citation>
    <scope>NUCLEOTIDE SEQUENCE [LARGE SCALE GENOMIC DNA]</scope>
    <source>
        <strain evidence="1 2">DSM 28560</strain>
    </source>
</reference>
<organism evidence="1 2">
    <name type="scientific">Extibacter muris</name>
    <dbReference type="NCBI Taxonomy" id="1796622"/>
    <lineage>
        <taxon>Bacteria</taxon>
        <taxon>Bacillati</taxon>
        <taxon>Bacillota</taxon>
        <taxon>Clostridia</taxon>
        <taxon>Lachnospirales</taxon>
        <taxon>Lachnospiraceae</taxon>
        <taxon>Extibacter</taxon>
    </lineage>
</organism>
<evidence type="ECO:0000313" key="2">
    <source>
        <dbReference type="Proteomes" id="UP000295710"/>
    </source>
</evidence>
<proteinExistence type="predicted"/>
<name>A0A4V2WSW5_9FIRM</name>
<protein>
    <submittedName>
        <fullName evidence="1">Uncharacterized protein</fullName>
    </submittedName>
</protein>
<evidence type="ECO:0000313" key="1">
    <source>
        <dbReference type="EMBL" id="TDA22050.1"/>
    </source>
</evidence>
<dbReference type="Proteomes" id="UP000295710">
    <property type="component" value="Unassembled WGS sequence"/>
</dbReference>
<dbReference type="EMBL" id="SMMX01000005">
    <property type="protein sequence ID" value="TDA22050.1"/>
    <property type="molecule type" value="Genomic_DNA"/>
</dbReference>
<dbReference type="RefSeq" id="WP_132276740.1">
    <property type="nucleotide sequence ID" value="NZ_JAOBST010000048.1"/>
</dbReference>
<accession>A0A4V2WSW5</accession>
<dbReference type="AlphaFoldDB" id="A0A4V2WSW5"/>
<comment type="caution">
    <text evidence="1">The sequence shown here is derived from an EMBL/GenBank/DDBJ whole genome shotgun (WGS) entry which is preliminary data.</text>
</comment>
<sequence>MITIEERDLLISELETQLHTGREELALWSCLLFVYRHSRLKGVREIYGRIYSLSLWGYPLKASSSGTPKLDETMLHFTDVMIQSLRENDVGRCGSAVKELIGWQFPAAEQYLRNQEIGLDELRLTPAIRLMVTTLQN</sequence>